<evidence type="ECO:0000256" key="3">
    <source>
        <dbReference type="ARBA" id="ARBA00023136"/>
    </source>
</evidence>
<dbReference type="GO" id="GO:0005886">
    <property type="term" value="C:plasma membrane"/>
    <property type="evidence" value="ECO:0007669"/>
    <property type="project" value="UniProtKB-SubCell"/>
</dbReference>
<dbReference type="Proteomes" id="UP000480246">
    <property type="component" value="Unassembled WGS sequence"/>
</dbReference>
<keyword evidence="3 4" id="KW-0472">Membrane</keyword>
<evidence type="ECO:0000256" key="2">
    <source>
        <dbReference type="ARBA" id="ARBA00005278"/>
    </source>
</evidence>
<dbReference type="PANTHER" id="PTHR22550:SF5">
    <property type="entry name" value="LEUCINE ZIPPER PROTEIN 4"/>
    <property type="match status" value="1"/>
</dbReference>
<dbReference type="AlphaFoldDB" id="A0A7C8KV67"/>
<dbReference type="GO" id="GO:0009847">
    <property type="term" value="P:spore germination"/>
    <property type="evidence" value="ECO:0007669"/>
    <property type="project" value="UniProtKB-UniRule"/>
</dbReference>
<keyword evidence="5" id="KW-0812">Transmembrane</keyword>
<comment type="similarity">
    <text evidence="2 4">Belongs to the GerABKA family.</text>
</comment>
<comment type="caution">
    <text evidence="6">The sequence shown here is derived from an EMBL/GenBank/DDBJ whole genome shotgun (WGS) entry which is preliminary data.</text>
</comment>
<dbReference type="InterPro" id="IPR004995">
    <property type="entry name" value="Spore_Ger"/>
</dbReference>
<evidence type="ECO:0000256" key="4">
    <source>
        <dbReference type="PIRNR" id="PIRNR005690"/>
    </source>
</evidence>
<reference evidence="6 7" key="1">
    <citation type="submission" date="2019-10" db="EMBL/GenBank/DDBJ databases">
        <title>Gracilibacillus sp. nov. isolated from rice seeds.</title>
        <authorList>
            <person name="He S."/>
        </authorList>
    </citation>
    <scope>NUCLEOTIDE SEQUENCE [LARGE SCALE GENOMIC DNA]</scope>
    <source>
        <strain evidence="6 7">TD8</strain>
    </source>
</reference>
<proteinExistence type="inferred from homology"/>
<feature type="transmembrane region" description="Helical" evidence="5">
    <location>
        <begin position="383"/>
        <end position="402"/>
    </location>
</feature>
<name>A0A7C8KV67_9BACI</name>
<organism evidence="6 7">
    <name type="scientific">Gracilibacillus oryzae</name>
    <dbReference type="NCBI Taxonomy" id="1672701"/>
    <lineage>
        <taxon>Bacteria</taxon>
        <taxon>Bacillati</taxon>
        <taxon>Bacillota</taxon>
        <taxon>Bacilli</taxon>
        <taxon>Bacillales</taxon>
        <taxon>Bacillaceae</taxon>
        <taxon>Gracilibacillus</taxon>
    </lineage>
</organism>
<feature type="transmembrane region" description="Helical" evidence="5">
    <location>
        <begin position="251"/>
        <end position="273"/>
    </location>
</feature>
<feature type="transmembrane region" description="Helical" evidence="5">
    <location>
        <begin position="414"/>
        <end position="442"/>
    </location>
</feature>
<accession>A0A7C8KV67</accession>
<dbReference type="PANTHER" id="PTHR22550">
    <property type="entry name" value="SPORE GERMINATION PROTEIN"/>
    <property type="match status" value="1"/>
</dbReference>
<keyword evidence="5" id="KW-1133">Transmembrane helix</keyword>
<dbReference type="RefSeq" id="WP_153403050.1">
    <property type="nucleotide sequence ID" value="NZ_ML762429.1"/>
</dbReference>
<keyword evidence="7" id="KW-1185">Reference proteome</keyword>
<protein>
    <submittedName>
        <fullName evidence="6">Spore germination protein</fullName>
    </submittedName>
</protein>
<evidence type="ECO:0000256" key="1">
    <source>
        <dbReference type="ARBA" id="ARBA00004141"/>
    </source>
</evidence>
<dbReference type="InterPro" id="IPR050768">
    <property type="entry name" value="UPF0353/GerABKA_families"/>
</dbReference>
<comment type="subcellular location">
    <subcellularLocation>
        <location evidence="4">Cell membrane</location>
    </subcellularLocation>
    <subcellularLocation>
        <location evidence="1">Membrane</location>
        <topology evidence="1">Multi-pass membrane protein</topology>
    </subcellularLocation>
</comment>
<evidence type="ECO:0000313" key="6">
    <source>
        <dbReference type="EMBL" id="KAB8136246.1"/>
    </source>
</evidence>
<dbReference type="EMBL" id="WEID01000049">
    <property type="protein sequence ID" value="KAB8136246.1"/>
    <property type="molecule type" value="Genomic_DNA"/>
</dbReference>
<sequence>MRQFKKSKDQEKKIKINKSLSKNIDEMKETFSYGLNKDFCMRTLEVKFSEYNACLFYYGSIVDGERINTHIIKPLLEQTGDKLSNIVTIENLEEVTDLEKAIQNVNSGKAILFIDNDEIAYAMDVAKFEYRAVSKAENESVIKGPQDAFTESLNANISLIRKQLHNHQLVNEAVQVGERSVNEVNILYIKDMVKDDLLSNLRERLENISIDSIRNIEVLEQHLEERPYSLIPTILYTERPDKATAFLEDGYIILLMNTSSACLIVPVTFWSFYHSPEDRYLRFLYGNFSRAIRLLCFYLTTMISATYVAIANFHSEMIPPDLLLAITASRERIPFPLVFEVLIMEIAFELIREAGVRIPNPLGPTIGIVGALILGQAAVEANIISPIIVIVAALSGLSSFGIPDLSMNFTVRILRFIFILAAASFGMLGLIGALILFFMYVVSIRSYGVPFFSPVAPNFKSSKDTVFRKVLKKEYFRPGFLDLKDSTKRNK</sequence>
<evidence type="ECO:0000313" key="7">
    <source>
        <dbReference type="Proteomes" id="UP000480246"/>
    </source>
</evidence>
<dbReference type="OrthoDB" id="9772630at2"/>
<dbReference type="Pfam" id="PF03323">
    <property type="entry name" value="GerA"/>
    <property type="match status" value="1"/>
</dbReference>
<feature type="transmembrane region" description="Helical" evidence="5">
    <location>
        <begin position="294"/>
        <end position="313"/>
    </location>
</feature>
<evidence type="ECO:0000256" key="5">
    <source>
        <dbReference type="SAM" id="Phobius"/>
    </source>
</evidence>
<dbReference type="PIRSF" id="PIRSF005690">
    <property type="entry name" value="GerBA"/>
    <property type="match status" value="1"/>
</dbReference>
<gene>
    <name evidence="6" type="ORF">F9U64_10285</name>
</gene>